<reference evidence="2" key="1">
    <citation type="journal article" date="2023" name="G3 (Bethesda)">
        <title>Genome assembly and association tests identify interacting loci associated with vigor, precocity, and sex in interspecific pistachio rootstocks.</title>
        <authorList>
            <person name="Palmer W."/>
            <person name="Jacygrad E."/>
            <person name="Sagayaradj S."/>
            <person name="Cavanaugh K."/>
            <person name="Han R."/>
            <person name="Bertier L."/>
            <person name="Beede B."/>
            <person name="Kafkas S."/>
            <person name="Golino D."/>
            <person name="Preece J."/>
            <person name="Michelmore R."/>
        </authorList>
    </citation>
    <scope>NUCLEOTIDE SEQUENCE [LARGE SCALE GENOMIC DNA]</scope>
</reference>
<sequence>MGPAFCAGIGCSIGVSFGLVGGLCLMVLKIPDDLPITMMLVLKDKAVSKTGRH</sequence>
<accession>A0ACC0X7U6</accession>
<protein>
    <submittedName>
        <fullName evidence="1">Uncharacterized protein</fullName>
    </submittedName>
</protein>
<keyword evidence="2" id="KW-1185">Reference proteome</keyword>
<dbReference type="EMBL" id="CM047749">
    <property type="protein sequence ID" value="KAJ0011410.1"/>
    <property type="molecule type" value="Genomic_DNA"/>
</dbReference>
<evidence type="ECO:0000313" key="1">
    <source>
        <dbReference type="EMBL" id="KAJ0011410.1"/>
    </source>
</evidence>
<organism evidence="1 2">
    <name type="scientific">Pistacia integerrima</name>
    <dbReference type="NCBI Taxonomy" id="434235"/>
    <lineage>
        <taxon>Eukaryota</taxon>
        <taxon>Viridiplantae</taxon>
        <taxon>Streptophyta</taxon>
        <taxon>Embryophyta</taxon>
        <taxon>Tracheophyta</taxon>
        <taxon>Spermatophyta</taxon>
        <taxon>Magnoliopsida</taxon>
        <taxon>eudicotyledons</taxon>
        <taxon>Gunneridae</taxon>
        <taxon>Pentapetalae</taxon>
        <taxon>rosids</taxon>
        <taxon>malvids</taxon>
        <taxon>Sapindales</taxon>
        <taxon>Anacardiaceae</taxon>
        <taxon>Pistacia</taxon>
    </lineage>
</organism>
<name>A0ACC0X7U6_9ROSI</name>
<comment type="caution">
    <text evidence="1">The sequence shown here is derived from an EMBL/GenBank/DDBJ whole genome shotgun (WGS) entry which is preliminary data.</text>
</comment>
<evidence type="ECO:0000313" key="2">
    <source>
        <dbReference type="Proteomes" id="UP001163603"/>
    </source>
</evidence>
<gene>
    <name evidence="1" type="ORF">Pint_34171</name>
</gene>
<proteinExistence type="predicted"/>
<dbReference type="Proteomes" id="UP001163603">
    <property type="component" value="Chromosome 14"/>
</dbReference>